<feature type="signal peptide" evidence="1">
    <location>
        <begin position="1"/>
        <end position="20"/>
    </location>
</feature>
<dbReference type="EMBL" id="KX279864">
    <property type="protein sequence ID" value="ANY30851.1"/>
    <property type="molecule type" value="Genomic_DNA"/>
</dbReference>
<dbReference type="AlphaFoldDB" id="A0A1B2AS15"/>
<reference evidence="2" key="1">
    <citation type="journal article" date="2016" name="J. Eukaryot. Microbiol.">
        <title>Molecular Structure and Coding Genes of the Water-Borne Protein Pheromones of Euplotes petzi, an Early Diverging Polar Species of the Euplotes.</title>
        <authorList>
            <person name="Pedrini B.B."/>
            <person name="Suter-Stahel T.T."/>
            <person name="Vallesi A.A."/>
            <person name="Alimenti C.C."/>
            <person name="Luporini P.P."/>
        </authorList>
    </citation>
    <scope>NUCLEOTIDE SEQUENCE</scope>
    <source>
        <strain evidence="2">Mac-ep-4</strain>
    </source>
</reference>
<name>A0A1B2AS15_9SPIT</name>
<organism evidence="2">
    <name type="scientific">Euplotes petzi</name>
    <dbReference type="NCBI Taxonomy" id="1156992"/>
    <lineage>
        <taxon>Eukaryota</taxon>
        <taxon>Sar</taxon>
        <taxon>Alveolata</taxon>
        <taxon>Ciliophora</taxon>
        <taxon>Intramacronucleata</taxon>
        <taxon>Spirotrichea</taxon>
        <taxon>Hypotrichia</taxon>
        <taxon>Euplotida</taxon>
        <taxon>Euplotidae</taxon>
        <taxon>Euplotes</taxon>
    </lineage>
</organism>
<evidence type="ECO:0000256" key="1">
    <source>
        <dbReference type="SAM" id="SignalP"/>
    </source>
</evidence>
<reference evidence="2" key="2">
    <citation type="submission" date="2016-05" db="EMBL/GenBank/DDBJ databases">
        <authorList>
            <person name="Lavstsen T."/>
            <person name="Jespersen J.S."/>
        </authorList>
    </citation>
    <scope>NUCLEOTIDE SEQUENCE</scope>
    <source>
        <strain evidence="2">Mac-ep-4</strain>
    </source>
</reference>
<feature type="non-terminal residue" evidence="2">
    <location>
        <position position="73"/>
    </location>
</feature>
<feature type="chain" id="PRO_5008534337" evidence="1">
    <location>
        <begin position="21"/>
        <end position="73"/>
    </location>
</feature>
<keyword evidence="1" id="KW-0732">Signal</keyword>
<protein>
    <submittedName>
        <fullName evidence="2">Pheromone</fullName>
    </submittedName>
</protein>
<proteinExistence type="predicted"/>
<evidence type="ECO:0000313" key="2">
    <source>
        <dbReference type="EMBL" id="ANY30851.1"/>
    </source>
</evidence>
<accession>A0A1B2AS15</accession>
<sequence length="73" mass="7656">MNTKFLIAIIAVLFVTSTMGFRFKNQVSTEALAQTGLGTQSCGSECAPEPDCWGCCLVQCAPSTCVGWCGGSQ</sequence>